<feature type="compositionally biased region" description="Low complexity" evidence="1">
    <location>
        <begin position="684"/>
        <end position="694"/>
    </location>
</feature>
<feature type="region of interest" description="Disordered" evidence="1">
    <location>
        <begin position="650"/>
        <end position="710"/>
    </location>
</feature>
<name>A0ABQ9H9P6_9NEOP</name>
<feature type="compositionally biased region" description="Polar residues" evidence="1">
    <location>
        <begin position="650"/>
        <end position="661"/>
    </location>
</feature>
<protein>
    <submittedName>
        <fullName evidence="2">Uncharacterized protein</fullName>
    </submittedName>
</protein>
<feature type="region of interest" description="Disordered" evidence="1">
    <location>
        <begin position="525"/>
        <end position="562"/>
    </location>
</feature>
<feature type="region of interest" description="Disordered" evidence="1">
    <location>
        <begin position="92"/>
        <end position="115"/>
    </location>
</feature>
<evidence type="ECO:0000313" key="2">
    <source>
        <dbReference type="EMBL" id="KAJ8881014.1"/>
    </source>
</evidence>
<accession>A0ABQ9H9P6</accession>
<dbReference type="EMBL" id="JARBHB010000006">
    <property type="protein sequence ID" value="KAJ8881014.1"/>
    <property type="molecule type" value="Genomic_DNA"/>
</dbReference>
<comment type="caution">
    <text evidence="2">The sequence shown here is derived from an EMBL/GenBank/DDBJ whole genome shotgun (WGS) entry which is preliminary data.</text>
</comment>
<evidence type="ECO:0000256" key="1">
    <source>
        <dbReference type="SAM" id="MobiDB-lite"/>
    </source>
</evidence>
<keyword evidence="3" id="KW-1185">Reference proteome</keyword>
<evidence type="ECO:0000313" key="3">
    <source>
        <dbReference type="Proteomes" id="UP001159363"/>
    </source>
</evidence>
<proteinExistence type="predicted"/>
<gene>
    <name evidence="2" type="ORF">PR048_017487</name>
</gene>
<feature type="compositionally biased region" description="Basic and acidic residues" evidence="1">
    <location>
        <begin position="525"/>
        <end position="537"/>
    </location>
</feature>
<reference evidence="2 3" key="1">
    <citation type="submission" date="2023-02" db="EMBL/GenBank/DDBJ databases">
        <title>LHISI_Scaffold_Assembly.</title>
        <authorList>
            <person name="Stuart O.P."/>
            <person name="Cleave R."/>
            <person name="Magrath M.J.L."/>
            <person name="Mikheyev A.S."/>
        </authorList>
    </citation>
    <scope>NUCLEOTIDE SEQUENCE [LARGE SCALE GENOMIC DNA]</scope>
    <source>
        <strain evidence="2">Daus_M_001</strain>
        <tissue evidence="2">Leg muscle</tissue>
    </source>
</reference>
<organism evidence="2 3">
    <name type="scientific">Dryococelus australis</name>
    <dbReference type="NCBI Taxonomy" id="614101"/>
    <lineage>
        <taxon>Eukaryota</taxon>
        <taxon>Metazoa</taxon>
        <taxon>Ecdysozoa</taxon>
        <taxon>Arthropoda</taxon>
        <taxon>Hexapoda</taxon>
        <taxon>Insecta</taxon>
        <taxon>Pterygota</taxon>
        <taxon>Neoptera</taxon>
        <taxon>Polyneoptera</taxon>
        <taxon>Phasmatodea</taxon>
        <taxon>Verophasmatodea</taxon>
        <taxon>Anareolatae</taxon>
        <taxon>Phasmatidae</taxon>
        <taxon>Eurycanthinae</taxon>
        <taxon>Dryococelus</taxon>
    </lineage>
</organism>
<dbReference type="Proteomes" id="UP001159363">
    <property type="component" value="Chromosome 5"/>
</dbReference>
<feature type="compositionally biased region" description="Polar residues" evidence="1">
    <location>
        <begin position="539"/>
        <end position="548"/>
    </location>
</feature>
<sequence>MQKFNPLEVRRIRVIKVLSRRQVEECAAAYIVTKSPNIIGAVIQTTLSDSLPAIISLLCPPHTLRSLDRFKALTQPSPAYQRMDTPACKDRAGWRSGNSLTSHSRGPGLKSRAGHPDFGFSMVSRNHSKPNAEMATCSVSNDLAVNETLSPITYRLFTPAGGSLRPAAAPVEEGAIVLRRCDPHPDLQPRATSVSCRVKAVHDKVSTSEINLRKNTLLLHAYILTAYNKVRCLKLVAGFTSLGRYSLSAGVDRSLVRDLGHPDSSQLVCGGKAKPTPYPLHTHQTYLIAALTKNITIAAPSQTASVADISSYNCETASIASRSPTYRNPSHYCGASCIVLRPRLSTLHHPPPPHLPSSGLYKYNCRRGGGGVVVRLLTSCRDEPGSIPGGVTPGISHVGIVPDNAAGRRVFTGYFPFPVPFHSGVAPYSPRFTLIGSHDLDVRSRPNLFTYFTHTLGFLTEHNCLRCEIYQEKRDTTMTVELLIISRRQLIFGEQSCTQSYTSVDSGKKHWGRVIEVSMEWQRNERAGKEEIPEKTLRPTASSGTIPTCENPVTRPGTEPGSPWWEKSYRAEGFMNRAAGPAIVYSRCGECRSVEYVQPARTPPLGPHWTSDLSLVPSTLQIGLHSRPLFQDSRAQENLGFIRAKKTTPQNRYTRWKQTPQSDDRGVRPPSGNSVSPELDENRSSCPRRSFPRPADNCDSCPLAKFQTRQ</sequence>